<dbReference type="Pfam" id="PF02897">
    <property type="entry name" value="Peptidase_S9_N"/>
    <property type="match status" value="1"/>
</dbReference>
<dbReference type="GO" id="GO:0006508">
    <property type="term" value="P:proteolysis"/>
    <property type="evidence" value="ECO:0007669"/>
    <property type="project" value="UniProtKB-KW"/>
</dbReference>
<comment type="catalytic activity">
    <reaction evidence="1">
        <text>Hydrolysis of Pro-|-Xaa &gt;&gt; Ala-|-Xaa in oligopeptides.</text>
        <dbReference type="EC" id="3.4.21.26"/>
    </reaction>
</comment>
<gene>
    <name evidence="9" type="ORF">DFR56_11771</name>
</gene>
<dbReference type="InterPro" id="IPR002471">
    <property type="entry name" value="Pept_S9_AS"/>
</dbReference>
<dbReference type="RefSeq" id="WP_110397022.1">
    <property type="nucleotide sequence ID" value="NZ_JBHUHB010000001.1"/>
</dbReference>
<keyword evidence="6" id="KW-0720">Serine protease</keyword>
<evidence type="ECO:0000313" key="10">
    <source>
        <dbReference type="Proteomes" id="UP000247978"/>
    </source>
</evidence>
<sequence length="682" mass="79004">MKIYTPKENVVDNYHGVEVADPYRWLENTDSSDTQQWINEQNNQTKQYLESYPKKEAIKDKLTKLTNYPKFTAPRKEGEFYYFHKNDGLQNQFVFYRSKYIDGTDMEVIIDPNELSKDGTAAITNIEFNQHGTKIAYAISYNGSDWQEVKIKNLITLEDYPEVLKWCKFTGIAWTEDDQGFFYNRYPDQDDPSTHNSNYYNKVYWHKLGSTQDSDKLIYEDKENKELAFVPRVSDDNRYLILTVNNGTEPKTNIYYHEFKSKNFFTALFKERKDYYTFLGNDGDIFYLYTNNEAPKGRVIAIDVNNPEKENWKEIISEQDDAISFVKIINNQFIISFLHNAYNKLSLFDMEGNIEKQLSLPPYISILNVTGKKTDSEMFLSYTSYLHPTRIEKYNFQKGQLDFVLLNSDDMEDDDKYETNQIFYTSKDGTKIPMFLTHKKGLKLTGEHPVLLYGYGGYNISLTPSFSPSHKLWLDSGGIYAVANIRGGGEFGEEWHLDGILEKKQNVFDDFIKAAEWLIDNKYTNSKRLAIMGGSNGGLLVAACIIQRPELFGAGISLVPVTDMLRFHHFTVGRFWTTEFGNAELNPNHFQFMYKYSPLHNVQEDSKYPPTLITTADTDDRVVPLHAMKFAATLQAAQIGENPILLRVEREAGHGLGKPTYKVIEEQTDIYTFLIKQFKMSI</sequence>
<dbReference type="Gene3D" id="3.40.50.1820">
    <property type="entry name" value="alpha/beta hydrolase"/>
    <property type="match status" value="1"/>
</dbReference>
<evidence type="ECO:0000259" key="7">
    <source>
        <dbReference type="Pfam" id="PF00326"/>
    </source>
</evidence>
<evidence type="ECO:0000256" key="1">
    <source>
        <dbReference type="ARBA" id="ARBA00001070"/>
    </source>
</evidence>
<name>A0A2V3VLE6_9BACI</name>
<dbReference type="InterPro" id="IPR002470">
    <property type="entry name" value="Peptidase_S9A"/>
</dbReference>
<dbReference type="InterPro" id="IPR029058">
    <property type="entry name" value="AB_hydrolase_fold"/>
</dbReference>
<dbReference type="PANTHER" id="PTHR42881:SF2">
    <property type="entry name" value="PROLYL ENDOPEPTIDASE"/>
    <property type="match status" value="1"/>
</dbReference>
<dbReference type="Gene3D" id="2.130.10.120">
    <property type="entry name" value="Prolyl oligopeptidase, N-terminal domain"/>
    <property type="match status" value="1"/>
</dbReference>
<dbReference type="GO" id="GO:0004252">
    <property type="term" value="F:serine-type endopeptidase activity"/>
    <property type="evidence" value="ECO:0007669"/>
    <property type="project" value="UniProtKB-EC"/>
</dbReference>
<keyword evidence="4" id="KW-0645">Protease</keyword>
<reference evidence="9 10" key="1">
    <citation type="submission" date="2018-05" db="EMBL/GenBank/DDBJ databases">
        <title>Genomic Encyclopedia of Type Strains, Phase IV (KMG-IV): sequencing the most valuable type-strain genomes for metagenomic binning, comparative biology and taxonomic classification.</title>
        <authorList>
            <person name="Goeker M."/>
        </authorList>
    </citation>
    <scope>NUCLEOTIDE SEQUENCE [LARGE SCALE GENOMIC DNA]</scope>
    <source>
        <strain evidence="9 10">DSM 28556</strain>
    </source>
</reference>
<dbReference type="InterPro" id="IPR023302">
    <property type="entry name" value="Pept_S9A_N"/>
</dbReference>
<dbReference type="GO" id="GO:0070012">
    <property type="term" value="F:oligopeptidase activity"/>
    <property type="evidence" value="ECO:0007669"/>
    <property type="project" value="TreeGrafter"/>
</dbReference>
<evidence type="ECO:0000259" key="8">
    <source>
        <dbReference type="Pfam" id="PF02897"/>
    </source>
</evidence>
<keyword evidence="10" id="KW-1185">Reference proteome</keyword>
<dbReference type="EC" id="3.4.21.26" evidence="3"/>
<dbReference type="SUPFAM" id="SSF50993">
    <property type="entry name" value="Peptidase/esterase 'gauge' domain"/>
    <property type="match status" value="1"/>
</dbReference>
<evidence type="ECO:0000256" key="3">
    <source>
        <dbReference type="ARBA" id="ARBA00011897"/>
    </source>
</evidence>
<dbReference type="EMBL" id="QJJQ01000017">
    <property type="protein sequence ID" value="PXW82633.1"/>
    <property type="molecule type" value="Genomic_DNA"/>
</dbReference>
<dbReference type="PANTHER" id="PTHR42881">
    <property type="entry name" value="PROLYL ENDOPEPTIDASE"/>
    <property type="match status" value="1"/>
</dbReference>
<dbReference type="InterPro" id="IPR051167">
    <property type="entry name" value="Prolyl_oligopep/macrocyclase"/>
</dbReference>
<dbReference type="SUPFAM" id="SSF53474">
    <property type="entry name" value="alpha/beta-Hydrolases"/>
    <property type="match status" value="1"/>
</dbReference>
<evidence type="ECO:0000256" key="6">
    <source>
        <dbReference type="ARBA" id="ARBA00022825"/>
    </source>
</evidence>
<comment type="caution">
    <text evidence="9">The sequence shown here is derived from an EMBL/GenBank/DDBJ whole genome shotgun (WGS) entry which is preliminary data.</text>
</comment>
<dbReference type="PROSITE" id="PS00708">
    <property type="entry name" value="PRO_ENDOPEP_SER"/>
    <property type="match status" value="1"/>
</dbReference>
<evidence type="ECO:0000256" key="4">
    <source>
        <dbReference type="ARBA" id="ARBA00022670"/>
    </source>
</evidence>
<dbReference type="InterPro" id="IPR001375">
    <property type="entry name" value="Peptidase_S9_cat"/>
</dbReference>
<dbReference type="PRINTS" id="PR00862">
    <property type="entry name" value="PROLIGOPTASE"/>
</dbReference>
<dbReference type="Proteomes" id="UP000247978">
    <property type="component" value="Unassembled WGS sequence"/>
</dbReference>
<keyword evidence="5" id="KW-0378">Hydrolase</keyword>
<dbReference type="OrthoDB" id="9801421at2"/>
<evidence type="ECO:0000256" key="5">
    <source>
        <dbReference type="ARBA" id="ARBA00022801"/>
    </source>
</evidence>
<protein>
    <recommendedName>
        <fullName evidence="3">prolyl oligopeptidase</fullName>
        <ecNumber evidence="3">3.4.21.26</ecNumber>
    </recommendedName>
</protein>
<evidence type="ECO:0000313" key="9">
    <source>
        <dbReference type="EMBL" id="PXW82633.1"/>
    </source>
</evidence>
<feature type="domain" description="Peptidase S9A N-terminal" evidence="8">
    <location>
        <begin position="7"/>
        <end position="402"/>
    </location>
</feature>
<dbReference type="FunFam" id="3.40.50.1820:FF:000005">
    <property type="entry name" value="Prolyl endopeptidase"/>
    <property type="match status" value="1"/>
</dbReference>
<dbReference type="Pfam" id="PF00326">
    <property type="entry name" value="Peptidase_S9"/>
    <property type="match status" value="1"/>
</dbReference>
<dbReference type="GO" id="GO:0005829">
    <property type="term" value="C:cytosol"/>
    <property type="evidence" value="ECO:0007669"/>
    <property type="project" value="TreeGrafter"/>
</dbReference>
<accession>A0A2V3VLE6</accession>
<evidence type="ECO:0000256" key="2">
    <source>
        <dbReference type="ARBA" id="ARBA00005228"/>
    </source>
</evidence>
<feature type="domain" description="Peptidase S9 prolyl oligopeptidase catalytic" evidence="7">
    <location>
        <begin position="464"/>
        <end position="680"/>
    </location>
</feature>
<comment type="similarity">
    <text evidence="2">Belongs to the peptidase S9A family.</text>
</comment>
<dbReference type="AlphaFoldDB" id="A0A2V3VLE6"/>
<proteinExistence type="inferred from homology"/>
<organism evidence="9 10">
    <name type="scientific">Pseudogracilibacillus auburnensis</name>
    <dbReference type="NCBI Taxonomy" id="1494959"/>
    <lineage>
        <taxon>Bacteria</taxon>
        <taxon>Bacillati</taxon>
        <taxon>Bacillota</taxon>
        <taxon>Bacilli</taxon>
        <taxon>Bacillales</taxon>
        <taxon>Bacillaceae</taxon>
        <taxon>Pseudogracilibacillus</taxon>
    </lineage>
</organism>